<proteinExistence type="inferred from homology"/>
<evidence type="ECO:0000256" key="3">
    <source>
        <dbReference type="ARBA" id="ARBA00022692"/>
    </source>
</evidence>
<organism evidence="7 8">
    <name type="scientific">Agarivorans gilvus</name>
    <dbReference type="NCBI Taxonomy" id="680279"/>
    <lineage>
        <taxon>Bacteria</taxon>
        <taxon>Pseudomonadati</taxon>
        <taxon>Pseudomonadota</taxon>
        <taxon>Gammaproteobacteria</taxon>
        <taxon>Alteromonadales</taxon>
        <taxon>Alteromonadaceae</taxon>
        <taxon>Agarivorans</taxon>
    </lineage>
</organism>
<sequence length="121" mass="12930">MSSKGAVALRVALAVSGAFCVVMGAGAAHGLSRILSESQLSWVETGVLYQLLHIVAALSLFEKRRLTACLWLVGGWLFAGSLYCLAFFGSKWFGPITPIGGVIMIIGWLSLAWSVKSKINE</sequence>
<dbReference type="RefSeq" id="WP_055734885.1">
    <property type="nucleotide sequence ID" value="NZ_BMDY01000006.1"/>
</dbReference>
<keyword evidence="8" id="KW-1185">Reference proteome</keyword>
<evidence type="ECO:0000256" key="5">
    <source>
        <dbReference type="ARBA" id="ARBA00023136"/>
    </source>
</evidence>
<evidence type="ECO:0000256" key="2">
    <source>
        <dbReference type="ARBA" id="ARBA00009694"/>
    </source>
</evidence>
<gene>
    <name evidence="7" type="ORF">GCM10007414_13280</name>
</gene>
<comment type="caution">
    <text evidence="7">The sequence shown here is derived from an EMBL/GenBank/DDBJ whole genome shotgun (WGS) entry which is preliminary data.</text>
</comment>
<keyword evidence="5 6" id="KW-0472">Membrane</keyword>
<dbReference type="Pfam" id="PF04241">
    <property type="entry name" value="DUF423"/>
    <property type="match status" value="1"/>
</dbReference>
<comment type="subcellular location">
    <subcellularLocation>
        <location evidence="1">Membrane</location>
        <topology evidence="1">Multi-pass membrane protein</topology>
    </subcellularLocation>
</comment>
<dbReference type="InterPro" id="IPR006696">
    <property type="entry name" value="DUF423"/>
</dbReference>
<dbReference type="EMBL" id="BMDY01000006">
    <property type="protein sequence ID" value="GGB01434.1"/>
    <property type="molecule type" value="Genomic_DNA"/>
</dbReference>
<dbReference type="PANTHER" id="PTHR43461">
    <property type="entry name" value="TRANSMEMBRANE PROTEIN 256"/>
    <property type="match status" value="1"/>
</dbReference>
<evidence type="ECO:0000256" key="1">
    <source>
        <dbReference type="ARBA" id="ARBA00004141"/>
    </source>
</evidence>
<evidence type="ECO:0000256" key="4">
    <source>
        <dbReference type="ARBA" id="ARBA00022989"/>
    </source>
</evidence>
<feature type="transmembrane region" description="Helical" evidence="6">
    <location>
        <begin position="68"/>
        <end position="89"/>
    </location>
</feature>
<reference evidence="8" key="1">
    <citation type="journal article" date="2019" name="Int. J. Syst. Evol. Microbiol.">
        <title>The Global Catalogue of Microorganisms (GCM) 10K type strain sequencing project: providing services to taxonomists for standard genome sequencing and annotation.</title>
        <authorList>
            <consortium name="The Broad Institute Genomics Platform"/>
            <consortium name="The Broad Institute Genome Sequencing Center for Infectious Disease"/>
            <person name="Wu L."/>
            <person name="Ma J."/>
        </authorList>
    </citation>
    <scope>NUCLEOTIDE SEQUENCE [LARGE SCALE GENOMIC DNA]</scope>
    <source>
        <strain evidence="8">CGMCC 1.10131</strain>
    </source>
</reference>
<evidence type="ECO:0000256" key="6">
    <source>
        <dbReference type="SAM" id="Phobius"/>
    </source>
</evidence>
<protein>
    <submittedName>
        <fullName evidence="7">UPF0382 membrane protein</fullName>
    </submittedName>
</protein>
<name>A0ABQ1HZA9_9ALTE</name>
<comment type="similarity">
    <text evidence="2">Belongs to the UPF0382 family.</text>
</comment>
<feature type="transmembrane region" description="Helical" evidence="6">
    <location>
        <begin position="40"/>
        <end position="61"/>
    </location>
</feature>
<keyword evidence="4 6" id="KW-1133">Transmembrane helix</keyword>
<feature type="transmembrane region" description="Helical" evidence="6">
    <location>
        <begin position="95"/>
        <end position="115"/>
    </location>
</feature>
<accession>A0ABQ1HZA9</accession>
<dbReference type="Proteomes" id="UP000651977">
    <property type="component" value="Unassembled WGS sequence"/>
</dbReference>
<evidence type="ECO:0000313" key="8">
    <source>
        <dbReference type="Proteomes" id="UP000651977"/>
    </source>
</evidence>
<evidence type="ECO:0000313" key="7">
    <source>
        <dbReference type="EMBL" id="GGB01434.1"/>
    </source>
</evidence>
<dbReference type="PANTHER" id="PTHR43461:SF1">
    <property type="entry name" value="TRANSMEMBRANE PROTEIN 256"/>
    <property type="match status" value="1"/>
</dbReference>
<keyword evidence="3 6" id="KW-0812">Transmembrane</keyword>